<dbReference type="RefSeq" id="WP_122625908.1">
    <property type="nucleotide sequence ID" value="NZ_UPPP01000051.1"/>
</dbReference>
<sequence length="312" mass="33387">MDRIPGKNITAKILALILATVLWLYVMNEQNPPIEAGFTAMLETRNADGGYIVTNAPDAIQVKVRGPRSIIAGLQARDIRAYLDIRGLGEGKHTVKVHASVPASLELVEVNPDTVSVTIEKAINKQLPVEVSLSGTPADSLVVGKAVANPQQVTVEGPKSLVNEAQRVVAPVDLTGKNGDFDVSVPLRILGRDGKEIKGLTLYPGQVSVSLNLMKGVNKKILDIKTIVFGNLTPGVTLKRIITEPDKIEVSGPNDVLDKLDSVYTEPINVTGITKDTAREVKLQIKEGLVASQNSVIVHISVEPKPAVPPPH</sequence>
<accession>A0A498R242</accession>
<dbReference type="Gene3D" id="2.170.120.30">
    <property type="match status" value="1"/>
</dbReference>
<keyword evidence="2" id="KW-1185">Reference proteome</keyword>
<dbReference type="Proteomes" id="UP000277811">
    <property type="component" value="Unassembled WGS sequence"/>
</dbReference>
<dbReference type="CDD" id="cd20206">
    <property type="entry name" value="YbbR"/>
    <property type="match status" value="1"/>
</dbReference>
<proteinExistence type="predicted"/>
<dbReference type="InterPro" id="IPR012505">
    <property type="entry name" value="YbbR"/>
</dbReference>
<protein>
    <recommendedName>
        <fullName evidence="3">YbbR-like</fullName>
    </recommendedName>
</protein>
<dbReference type="EMBL" id="UPPP01000051">
    <property type="protein sequence ID" value="VBB04887.1"/>
    <property type="molecule type" value="Genomic_DNA"/>
</dbReference>
<dbReference type="OrthoDB" id="9814149at2"/>
<evidence type="ECO:0000313" key="2">
    <source>
        <dbReference type="Proteomes" id="UP000277811"/>
    </source>
</evidence>
<dbReference type="AlphaFoldDB" id="A0A498R242"/>
<reference evidence="1 2" key="1">
    <citation type="submission" date="2018-06" db="EMBL/GenBank/DDBJ databases">
        <authorList>
            <person name="Strepis N."/>
        </authorList>
    </citation>
    <scope>NUCLEOTIDE SEQUENCE [LARGE SCALE GENOMIC DNA]</scope>
    <source>
        <strain evidence="1">LUCI</strain>
    </source>
</reference>
<evidence type="ECO:0000313" key="1">
    <source>
        <dbReference type="EMBL" id="VBB04887.1"/>
    </source>
</evidence>
<gene>
    <name evidence="1" type="ORF">LUCI_0093</name>
</gene>
<dbReference type="Gene3D" id="2.170.120.40">
    <property type="entry name" value="YbbR-like domain"/>
    <property type="match status" value="2"/>
</dbReference>
<evidence type="ECO:0008006" key="3">
    <source>
        <dbReference type="Google" id="ProtNLM"/>
    </source>
</evidence>
<dbReference type="Pfam" id="PF07949">
    <property type="entry name" value="YbbR"/>
    <property type="match status" value="3"/>
</dbReference>
<organism evidence="1 2">
    <name type="scientific">Lucifera butyrica</name>
    <dbReference type="NCBI Taxonomy" id="1351585"/>
    <lineage>
        <taxon>Bacteria</taxon>
        <taxon>Bacillati</taxon>
        <taxon>Bacillota</taxon>
        <taxon>Negativicutes</taxon>
        <taxon>Veillonellales</taxon>
        <taxon>Veillonellaceae</taxon>
        <taxon>Lucifera</taxon>
    </lineage>
</organism>
<dbReference type="InterPro" id="IPR053154">
    <property type="entry name" value="c-di-AMP_regulator"/>
</dbReference>
<name>A0A498R242_9FIRM</name>
<dbReference type="PANTHER" id="PTHR37804">
    <property type="entry name" value="CDAA REGULATORY PROTEIN CDAR"/>
    <property type="match status" value="1"/>
</dbReference>
<dbReference type="PANTHER" id="PTHR37804:SF1">
    <property type="entry name" value="CDAA REGULATORY PROTEIN CDAR"/>
    <property type="match status" value="1"/>
</dbReference>